<evidence type="ECO:0000256" key="11">
    <source>
        <dbReference type="ARBA" id="ARBA00047481"/>
    </source>
</evidence>
<evidence type="ECO:0000256" key="1">
    <source>
        <dbReference type="ARBA" id="ARBA00001933"/>
    </source>
</evidence>
<dbReference type="NCBIfam" id="TIGR01141">
    <property type="entry name" value="hisC"/>
    <property type="match status" value="1"/>
</dbReference>
<keyword evidence="15" id="KW-1185">Reference proteome</keyword>
<gene>
    <name evidence="12 14" type="primary">hisC</name>
    <name evidence="14" type="ORF">EIB74_05205</name>
</gene>
<comment type="catalytic activity">
    <reaction evidence="11 12">
        <text>L-histidinol phosphate + 2-oxoglutarate = 3-(imidazol-4-yl)-2-oxopropyl phosphate + L-glutamate</text>
        <dbReference type="Rhea" id="RHEA:23744"/>
        <dbReference type="ChEBI" id="CHEBI:16810"/>
        <dbReference type="ChEBI" id="CHEBI:29985"/>
        <dbReference type="ChEBI" id="CHEBI:57766"/>
        <dbReference type="ChEBI" id="CHEBI:57980"/>
        <dbReference type="EC" id="2.6.1.9"/>
    </reaction>
</comment>
<dbReference type="InterPro" id="IPR015421">
    <property type="entry name" value="PyrdxlP-dep_Trfase_major"/>
</dbReference>
<dbReference type="InterPro" id="IPR001917">
    <property type="entry name" value="Aminotrans_II_pyridoxalP_BS"/>
</dbReference>
<evidence type="ECO:0000256" key="3">
    <source>
        <dbReference type="ARBA" id="ARBA00005189"/>
    </source>
</evidence>
<organism evidence="14 15">
    <name type="scientific">Epilithonimonas vandammei</name>
    <dbReference type="NCBI Taxonomy" id="2487072"/>
    <lineage>
        <taxon>Bacteria</taxon>
        <taxon>Pseudomonadati</taxon>
        <taxon>Bacteroidota</taxon>
        <taxon>Flavobacteriia</taxon>
        <taxon>Flavobacteriales</taxon>
        <taxon>Weeksellaceae</taxon>
        <taxon>Chryseobacterium group</taxon>
        <taxon>Epilithonimonas</taxon>
    </lineage>
</organism>
<dbReference type="GO" id="GO:0004400">
    <property type="term" value="F:histidinol-phosphate transaminase activity"/>
    <property type="evidence" value="ECO:0007669"/>
    <property type="project" value="UniProtKB-UniRule"/>
</dbReference>
<evidence type="ECO:0000256" key="5">
    <source>
        <dbReference type="ARBA" id="ARBA00011738"/>
    </source>
</evidence>
<dbReference type="OrthoDB" id="9813612at2"/>
<comment type="subunit">
    <text evidence="5 12">Homodimer.</text>
</comment>
<evidence type="ECO:0000256" key="7">
    <source>
        <dbReference type="ARBA" id="ARBA00022605"/>
    </source>
</evidence>
<dbReference type="UniPathway" id="UPA00031">
    <property type="reaction ID" value="UER00012"/>
</dbReference>
<dbReference type="PROSITE" id="PS00599">
    <property type="entry name" value="AA_TRANSFER_CLASS_2"/>
    <property type="match status" value="1"/>
</dbReference>
<dbReference type="EC" id="2.6.1.9" evidence="12"/>
<evidence type="ECO:0000256" key="2">
    <source>
        <dbReference type="ARBA" id="ARBA00005011"/>
    </source>
</evidence>
<dbReference type="Pfam" id="PF00155">
    <property type="entry name" value="Aminotran_1_2"/>
    <property type="match status" value="1"/>
</dbReference>
<dbReference type="InterPro" id="IPR004839">
    <property type="entry name" value="Aminotransferase_I/II_large"/>
</dbReference>
<dbReference type="GO" id="GO:0000105">
    <property type="term" value="P:L-histidine biosynthetic process"/>
    <property type="evidence" value="ECO:0007669"/>
    <property type="project" value="UniProtKB-UniRule"/>
</dbReference>
<comment type="similarity">
    <text evidence="4 12">Belongs to the class-II pyridoxal-phosphate-dependent aminotransferase family. Histidinol-phosphate aminotransferase subfamily.</text>
</comment>
<keyword evidence="6 12" id="KW-0032">Aminotransferase</keyword>
<dbReference type="PANTHER" id="PTHR42885">
    <property type="entry name" value="HISTIDINOL-PHOSPHATE AMINOTRANSFERASE-RELATED"/>
    <property type="match status" value="1"/>
</dbReference>
<keyword evidence="8 12" id="KW-0808">Transferase</keyword>
<proteinExistence type="inferred from homology"/>
<dbReference type="RefSeq" id="WP_124801641.1">
    <property type="nucleotide sequence ID" value="NZ_CP034161.1"/>
</dbReference>
<dbReference type="Gene3D" id="3.40.640.10">
    <property type="entry name" value="Type I PLP-dependent aspartate aminotransferase-like (Major domain)"/>
    <property type="match status" value="1"/>
</dbReference>
<feature type="modified residue" description="N6-(pyridoxal phosphate)lysine" evidence="12">
    <location>
        <position position="204"/>
    </location>
</feature>
<comment type="pathway">
    <text evidence="3">Lipid metabolism.</text>
</comment>
<reference evidence="15" key="1">
    <citation type="submission" date="2018-11" db="EMBL/GenBank/DDBJ databases">
        <title>Proposal to divide the Flavobacteriaceae and reorganize its genera based on Amino Acid Identity values calculated from whole genome sequences.</title>
        <authorList>
            <person name="Nicholson A.C."/>
            <person name="Gulvik C.A."/>
            <person name="Whitney A.M."/>
            <person name="Humrighouse B.W."/>
            <person name="Bell M."/>
            <person name="Holmes B."/>
            <person name="Steigerwalt A.B."/>
            <person name="Villarma A."/>
            <person name="Sheth M."/>
            <person name="Batra D."/>
            <person name="Pryor J."/>
            <person name="Bernardet J.-F."/>
            <person name="Hugo C."/>
            <person name="Kampfer P."/>
            <person name="Newman J.D."/>
            <person name="McQuiston J.R."/>
        </authorList>
    </citation>
    <scope>NUCLEOTIDE SEQUENCE [LARGE SCALE GENOMIC DNA]</scope>
    <source>
        <strain evidence="15">F5649</strain>
    </source>
</reference>
<comment type="pathway">
    <text evidence="2 12">Amino-acid biosynthesis; L-histidine biosynthesis; L-histidine from 5-phospho-alpha-D-ribose 1-diphosphate: step 7/9.</text>
</comment>
<evidence type="ECO:0000256" key="6">
    <source>
        <dbReference type="ARBA" id="ARBA00022576"/>
    </source>
</evidence>
<protein>
    <recommendedName>
        <fullName evidence="12">Histidinol-phosphate aminotransferase</fullName>
        <ecNumber evidence="12">2.6.1.9</ecNumber>
    </recommendedName>
    <alternativeName>
        <fullName evidence="12">Imidazole acetol-phosphate transaminase</fullName>
    </alternativeName>
</protein>
<dbReference type="InterPro" id="IPR015424">
    <property type="entry name" value="PyrdxlP-dep_Trfase"/>
</dbReference>
<evidence type="ECO:0000313" key="15">
    <source>
        <dbReference type="Proteomes" id="UP000281810"/>
    </source>
</evidence>
<keyword evidence="7 12" id="KW-0028">Amino-acid biosynthesis</keyword>
<dbReference type="EMBL" id="CP034161">
    <property type="protein sequence ID" value="AZI39399.1"/>
    <property type="molecule type" value="Genomic_DNA"/>
</dbReference>
<keyword evidence="9 12" id="KW-0663">Pyridoxal phosphate</keyword>
<dbReference type="SUPFAM" id="SSF53383">
    <property type="entry name" value="PLP-dependent transferases"/>
    <property type="match status" value="1"/>
</dbReference>
<dbReference type="GO" id="GO:0030170">
    <property type="term" value="F:pyridoxal phosphate binding"/>
    <property type="evidence" value="ECO:0007669"/>
    <property type="project" value="InterPro"/>
</dbReference>
<evidence type="ECO:0000256" key="8">
    <source>
        <dbReference type="ARBA" id="ARBA00022679"/>
    </source>
</evidence>
<evidence type="ECO:0000256" key="4">
    <source>
        <dbReference type="ARBA" id="ARBA00007970"/>
    </source>
</evidence>
<evidence type="ECO:0000256" key="10">
    <source>
        <dbReference type="ARBA" id="ARBA00023102"/>
    </source>
</evidence>
<name>A0A3G8Y210_9FLAO</name>
<evidence type="ECO:0000259" key="13">
    <source>
        <dbReference type="Pfam" id="PF00155"/>
    </source>
</evidence>
<sequence length="344" mass="39600">MTIDIKNLVRKNILSLKPYSSARDEFEGENGIFLDANENPFGELNRYPDPYQLKIKQKLSELNQISTENIFLGNGSDEVIDLAFRIFCEPKKDKVLTFSPTYGMYEVSANINDVELINLELNKDFQIDLETLKPYFEDENLKIIFICSPNNPTGNSIKNIKYILENFNGIVFIDEAYIDFSQEESFRNQIKNYSNLIVSQTFSKAWGMASVRVGIAYASEEIIKFYNKVKPPYNISQLNQDAILNTLNDEKINQVSENIKIILEEKKFLIQNLKKMNLVKTIFPSDANFVLIEVDNADSVYQELVNQNVIIRNRNSVIKNCLRITVGSPDENKKLIETLQNIDN</sequence>
<dbReference type="Proteomes" id="UP000281810">
    <property type="component" value="Chromosome"/>
</dbReference>
<accession>A0A3G8Y210</accession>
<dbReference type="InterPro" id="IPR015422">
    <property type="entry name" value="PyrdxlP-dep_Trfase_small"/>
</dbReference>
<evidence type="ECO:0000256" key="9">
    <source>
        <dbReference type="ARBA" id="ARBA00022898"/>
    </source>
</evidence>
<dbReference type="HAMAP" id="MF_01023">
    <property type="entry name" value="HisC_aminotrans_2"/>
    <property type="match status" value="1"/>
</dbReference>
<dbReference type="InterPro" id="IPR005861">
    <property type="entry name" value="HisP_aminotrans"/>
</dbReference>
<dbReference type="PANTHER" id="PTHR42885:SF2">
    <property type="entry name" value="HISTIDINOL-PHOSPHATE AMINOTRANSFERASE"/>
    <property type="match status" value="1"/>
</dbReference>
<feature type="domain" description="Aminotransferase class I/classII large" evidence="13">
    <location>
        <begin position="39"/>
        <end position="339"/>
    </location>
</feature>
<evidence type="ECO:0000313" key="14">
    <source>
        <dbReference type="EMBL" id="AZI39399.1"/>
    </source>
</evidence>
<dbReference type="Gene3D" id="3.90.1150.10">
    <property type="entry name" value="Aspartate Aminotransferase, domain 1"/>
    <property type="match status" value="1"/>
</dbReference>
<dbReference type="AlphaFoldDB" id="A0A3G8Y210"/>
<comment type="cofactor">
    <cofactor evidence="1 12">
        <name>pyridoxal 5'-phosphate</name>
        <dbReference type="ChEBI" id="CHEBI:597326"/>
    </cofactor>
</comment>
<dbReference type="CDD" id="cd00609">
    <property type="entry name" value="AAT_like"/>
    <property type="match status" value="1"/>
</dbReference>
<keyword evidence="10 12" id="KW-0368">Histidine biosynthesis</keyword>
<evidence type="ECO:0000256" key="12">
    <source>
        <dbReference type="HAMAP-Rule" id="MF_01023"/>
    </source>
</evidence>